<evidence type="ECO:0000256" key="2">
    <source>
        <dbReference type="ARBA" id="ARBA00021980"/>
    </source>
</evidence>
<dbReference type="PANTHER" id="PTHR43691">
    <property type="entry name" value="URIDINE PHOSPHORYLASE"/>
    <property type="match status" value="1"/>
</dbReference>
<proteinExistence type="predicted"/>
<name>A0ABV8WYN4_9BACI</name>
<keyword evidence="6" id="KW-1185">Reference proteome</keyword>
<dbReference type="Gene3D" id="3.40.50.1580">
    <property type="entry name" value="Nucleoside phosphorylase domain"/>
    <property type="match status" value="1"/>
</dbReference>
<protein>
    <recommendedName>
        <fullName evidence="2">Uridine phosphorylase</fullName>
        <ecNumber evidence="1">2.4.2.3</ecNumber>
    </recommendedName>
</protein>
<dbReference type="PANTHER" id="PTHR43691:SF11">
    <property type="entry name" value="FI09636P-RELATED"/>
    <property type="match status" value="1"/>
</dbReference>
<evidence type="ECO:0000256" key="1">
    <source>
        <dbReference type="ARBA" id="ARBA00011888"/>
    </source>
</evidence>
<feature type="domain" description="Nucleoside phosphorylase" evidence="4">
    <location>
        <begin position="17"/>
        <end position="235"/>
    </location>
</feature>
<dbReference type="EC" id="2.4.2.3" evidence="1"/>
<organism evidence="5 6">
    <name type="scientific">Gracilibacillus xinjiangensis</name>
    <dbReference type="NCBI Taxonomy" id="1193282"/>
    <lineage>
        <taxon>Bacteria</taxon>
        <taxon>Bacillati</taxon>
        <taxon>Bacillota</taxon>
        <taxon>Bacilli</taxon>
        <taxon>Bacillales</taxon>
        <taxon>Bacillaceae</taxon>
        <taxon>Gracilibacillus</taxon>
    </lineage>
</organism>
<evidence type="ECO:0000313" key="5">
    <source>
        <dbReference type="EMBL" id="MFC4403511.1"/>
    </source>
</evidence>
<evidence type="ECO:0000313" key="6">
    <source>
        <dbReference type="Proteomes" id="UP001595882"/>
    </source>
</evidence>
<evidence type="ECO:0000259" key="4">
    <source>
        <dbReference type="Pfam" id="PF01048"/>
    </source>
</evidence>
<dbReference type="InterPro" id="IPR035994">
    <property type="entry name" value="Nucleoside_phosphorylase_sf"/>
</dbReference>
<reference evidence="6" key="1">
    <citation type="journal article" date="2019" name="Int. J. Syst. Evol. Microbiol.">
        <title>The Global Catalogue of Microorganisms (GCM) 10K type strain sequencing project: providing services to taxonomists for standard genome sequencing and annotation.</title>
        <authorList>
            <consortium name="The Broad Institute Genomics Platform"/>
            <consortium name="The Broad Institute Genome Sequencing Center for Infectious Disease"/>
            <person name="Wu L."/>
            <person name="Ma J."/>
        </authorList>
    </citation>
    <scope>NUCLEOTIDE SEQUENCE [LARGE SCALE GENOMIC DNA]</scope>
    <source>
        <strain evidence="6">CCUG 37865</strain>
    </source>
</reference>
<dbReference type="SUPFAM" id="SSF53167">
    <property type="entry name" value="Purine and uridine phosphorylases"/>
    <property type="match status" value="1"/>
</dbReference>
<dbReference type="Proteomes" id="UP001595882">
    <property type="component" value="Unassembled WGS sequence"/>
</dbReference>
<gene>
    <name evidence="5" type="ORF">ACFOY7_10510</name>
</gene>
<evidence type="ECO:0000256" key="3">
    <source>
        <dbReference type="ARBA" id="ARBA00048447"/>
    </source>
</evidence>
<dbReference type="EMBL" id="JBHSDT010000004">
    <property type="protein sequence ID" value="MFC4403511.1"/>
    <property type="molecule type" value="Genomic_DNA"/>
</dbReference>
<comment type="catalytic activity">
    <reaction evidence="3">
        <text>uridine + phosphate = alpha-D-ribose 1-phosphate + uracil</text>
        <dbReference type="Rhea" id="RHEA:24388"/>
        <dbReference type="ChEBI" id="CHEBI:16704"/>
        <dbReference type="ChEBI" id="CHEBI:17568"/>
        <dbReference type="ChEBI" id="CHEBI:43474"/>
        <dbReference type="ChEBI" id="CHEBI:57720"/>
        <dbReference type="EC" id="2.4.2.3"/>
    </reaction>
</comment>
<sequence length="240" mass="26014">MYLPNLKIDAKDLPEKVIVCGDPERAKLIAEDLDDSKLLAQNREYHTYAGFYQGEYIAVVSHGVGSPGAAVCFEQLIQGGVKYLIRVGTAGSYQKEVKPGSLVISTAAVRRDGLSSQIVPEGFPAVADLTLTNRLIELSKSQSIDSHHGITLTLDVFYQGAIAFPHEEYKNAGVLAVEMEIASLFTIASIRGVRAAAIVAIDGYADADLAEDYNPHTDQMKQAIEMEKKIALEALTNTDK</sequence>
<comment type="caution">
    <text evidence="5">The sequence shown here is derived from an EMBL/GenBank/DDBJ whole genome shotgun (WGS) entry which is preliminary data.</text>
</comment>
<dbReference type="Pfam" id="PF01048">
    <property type="entry name" value="PNP_UDP_1"/>
    <property type="match status" value="1"/>
</dbReference>
<accession>A0ABV8WYN4</accession>
<dbReference type="RefSeq" id="WP_390252001.1">
    <property type="nucleotide sequence ID" value="NZ_JBHSDT010000004.1"/>
</dbReference>
<dbReference type="CDD" id="cd17767">
    <property type="entry name" value="UP_EcUdp-like"/>
    <property type="match status" value="1"/>
</dbReference>
<dbReference type="InterPro" id="IPR000845">
    <property type="entry name" value="Nucleoside_phosphorylase_d"/>
</dbReference>